<name>A0ABV0ZG97_9TELE</name>
<keyword evidence="2" id="KW-1185">Reference proteome</keyword>
<gene>
    <name evidence="1" type="ORF">AMECASPLE_036013</name>
</gene>
<comment type="caution">
    <text evidence="1">The sequence shown here is derived from an EMBL/GenBank/DDBJ whole genome shotgun (WGS) entry which is preliminary data.</text>
</comment>
<organism evidence="1 2">
    <name type="scientific">Ameca splendens</name>
    <dbReference type="NCBI Taxonomy" id="208324"/>
    <lineage>
        <taxon>Eukaryota</taxon>
        <taxon>Metazoa</taxon>
        <taxon>Chordata</taxon>
        <taxon>Craniata</taxon>
        <taxon>Vertebrata</taxon>
        <taxon>Euteleostomi</taxon>
        <taxon>Actinopterygii</taxon>
        <taxon>Neopterygii</taxon>
        <taxon>Teleostei</taxon>
        <taxon>Neoteleostei</taxon>
        <taxon>Acanthomorphata</taxon>
        <taxon>Ovalentaria</taxon>
        <taxon>Atherinomorphae</taxon>
        <taxon>Cyprinodontiformes</taxon>
        <taxon>Goodeidae</taxon>
        <taxon>Ameca</taxon>
    </lineage>
</organism>
<accession>A0ABV0ZG97</accession>
<evidence type="ECO:0000313" key="1">
    <source>
        <dbReference type="EMBL" id="MEQ2305263.1"/>
    </source>
</evidence>
<sequence>MNESTGYTRYTNSDSFVLISVHMIDDRMTLSDPVEEFMSCQQRDISGAVPPLSRLSPSWKRSGHWKGGGFIQAVALWEVRCYPPPFFQKSLYRIFHVVNHGCGSGLWLGHKC</sequence>
<dbReference type="Proteomes" id="UP001469553">
    <property type="component" value="Unassembled WGS sequence"/>
</dbReference>
<reference evidence="1 2" key="1">
    <citation type="submission" date="2021-06" db="EMBL/GenBank/DDBJ databases">
        <authorList>
            <person name="Palmer J.M."/>
        </authorList>
    </citation>
    <scope>NUCLEOTIDE SEQUENCE [LARGE SCALE GENOMIC DNA]</scope>
    <source>
        <strain evidence="1 2">AS_MEX2019</strain>
        <tissue evidence="1">Muscle</tissue>
    </source>
</reference>
<protein>
    <submittedName>
        <fullName evidence="1">Uncharacterized protein</fullName>
    </submittedName>
</protein>
<proteinExistence type="predicted"/>
<evidence type="ECO:0000313" key="2">
    <source>
        <dbReference type="Proteomes" id="UP001469553"/>
    </source>
</evidence>
<dbReference type="EMBL" id="JAHRIP010061974">
    <property type="protein sequence ID" value="MEQ2305263.1"/>
    <property type="molecule type" value="Genomic_DNA"/>
</dbReference>